<evidence type="ECO:0000256" key="3">
    <source>
        <dbReference type="ARBA" id="ARBA00022729"/>
    </source>
</evidence>
<evidence type="ECO:0000313" key="7">
    <source>
        <dbReference type="Proteomes" id="UP001256827"/>
    </source>
</evidence>
<dbReference type="Gene3D" id="3.90.76.10">
    <property type="entry name" value="Dipeptide-binding Protein, Domain 1"/>
    <property type="match status" value="1"/>
</dbReference>
<dbReference type="SUPFAM" id="SSF53850">
    <property type="entry name" value="Periplasmic binding protein-like II"/>
    <property type="match status" value="1"/>
</dbReference>
<dbReference type="InterPro" id="IPR039424">
    <property type="entry name" value="SBP_5"/>
</dbReference>
<feature type="signal peptide" evidence="4">
    <location>
        <begin position="1"/>
        <end position="31"/>
    </location>
</feature>
<name>A0ABY9TBF3_BREBE</name>
<dbReference type="InterPro" id="IPR000914">
    <property type="entry name" value="SBP_5_dom"/>
</dbReference>
<dbReference type="PANTHER" id="PTHR30290">
    <property type="entry name" value="PERIPLASMIC BINDING COMPONENT OF ABC TRANSPORTER"/>
    <property type="match status" value="1"/>
</dbReference>
<evidence type="ECO:0000256" key="1">
    <source>
        <dbReference type="ARBA" id="ARBA00005695"/>
    </source>
</evidence>
<dbReference type="PIRSF" id="PIRSF002741">
    <property type="entry name" value="MppA"/>
    <property type="match status" value="1"/>
</dbReference>
<dbReference type="EMBL" id="CP134050">
    <property type="protein sequence ID" value="WNC17454.1"/>
    <property type="molecule type" value="Genomic_DNA"/>
</dbReference>
<keyword evidence="3 4" id="KW-0732">Signal</keyword>
<proteinExistence type="inferred from homology"/>
<evidence type="ECO:0000256" key="2">
    <source>
        <dbReference type="ARBA" id="ARBA00022448"/>
    </source>
</evidence>
<dbReference type="Gene3D" id="3.10.105.10">
    <property type="entry name" value="Dipeptide-binding Protein, Domain 3"/>
    <property type="match status" value="1"/>
</dbReference>
<dbReference type="Proteomes" id="UP001256827">
    <property type="component" value="Chromosome"/>
</dbReference>
<keyword evidence="2" id="KW-0813">Transport</keyword>
<dbReference type="PROSITE" id="PS51257">
    <property type="entry name" value="PROKAR_LIPOPROTEIN"/>
    <property type="match status" value="1"/>
</dbReference>
<dbReference type="RefSeq" id="WP_310773429.1">
    <property type="nucleotide sequence ID" value="NZ_CP134050.1"/>
</dbReference>
<feature type="domain" description="Solute-binding protein family 5" evidence="5">
    <location>
        <begin position="90"/>
        <end position="463"/>
    </location>
</feature>
<reference evidence="6 7" key="1">
    <citation type="submission" date="2023-09" db="EMBL/GenBank/DDBJ databases">
        <title>Complete Genome and Methylome dissection of Bacillus brevis NEB573 original source of BbsI restriction endonuclease.</title>
        <authorList>
            <person name="Fomenkov A."/>
            <person name="Roberts R.D."/>
        </authorList>
    </citation>
    <scope>NUCLEOTIDE SEQUENCE [LARGE SCALE GENOMIC DNA]</scope>
    <source>
        <strain evidence="6 7">NEB573</strain>
    </source>
</reference>
<evidence type="ECO:0000256" key="4">
    <source>
        <dbReference type="SAM" id="SignalP"/>
    </source>
</evidence>
<organism evidence="6 7">
    <name type="scientific">Brevibacillus brevis</name>
    <name type="common">Bacillus brevis</name>
    <dbReference type="NCBI Taxonomy" id="1393"/>
    <lineage>
        <taxon>Bacteria</taxon>
        <taxon>Bacillati</taxon>
        <taxon>Bacillota</taxon>
        <taxon>Bacilli</taxon>
        <taxon>Bacillales</taxon>
        <taxon>Paenibacillaceae</taxon>
        <taxon>Brevibacillus</taxon>
    </lineage>
</organism>
<dbReference type="Gene3D" id="3.40.190.10">
    <property type="entry name" value="Periplasmic binding protein-like II"/>
    <property type="match status" value="1"/>
</dbReference>
<dbReference type="Pfam" id="PF00496">
    <property type="entry name" value="SBP_bac_5"/>
    <property type="match status" value="1"/>
</dbReference>
<accession>A0ABY9TBF3</accession>
<dbReference type="InterPro" id="IPR030678">
    <property type="entry name" value="Peptide/Ni-bd"/>
</dbReference>
<sequence>MKRIRRTIGIAAIASLLLLAGCGGGSNTASSGGGSSSGNSGGSSSAGKTMFLGMVNPPIIFNPINSTDVASQFAEKFMFDTFLEMEGPLKFVPKLAESFETSDNQTFTIKINKDAKWSDGKPVTAEDAAFTFKLIANPKVETTVGSYLSMFDGLENTGKLKEGQTELSAVKVIDEKTIQFKTKAPVDPNMVKEQLGTKLMILPKHALENVDPAALSQNPFMQKPTVTNGPFKFVQYKKDQYIEYEKNPDYYLGAPELDKLFIKVLPAPNLVAQLQTGEVHMNVASGIGKIPPQDYETVKKFENVRTKDEPQFGFQTMMFNTEKLPDPKVRQAIAYALDRPQIVDKLLKGYGEVVDGPYTSINPYLDKSLEKYSYNVEKAKQLLQEAGWDFNRELNFVVPLGNKVREQSADILTQNLQAIGLKVKVTTYDFPTVMQKAKAGEFELLLMGLTFTLDPEVSSLYSSIGTFNFMKYKNPKVDELLLKGKAEPNSDKRKEIYNELQKIWNQDVPLITLYSDNEFSAISKQVANGEPKVFGFHNHLEKWSVGGAQ</sequence>
<keyword evidence="7" id="KW-1185">Reference proteome</keyword>
<evidence type="ECO:0000313" key="6">
    <source>
        <dbReference type="EMBL" id="WNC17454.1"/>
    </source>
</evidence>
<comment type="similarity">
    <text evidence="1">Belongs to the bacterial solute-binding protein 5 family.</text>
</comment>
<feature type="chain" id="PRO_5046290612" evidence="4">
    <location>
        <begin position="32"/>
        <end position="549"/>
    </location>
</feature>
<gene>
    <name evidence="6" type="ORF">RGB73_14450</name>
</gene>
<protein>
    <submittedName>
        <fullName evidence="6">ABC transporter substrate-binding protein</fullName>
    </submittedName>
</protein>
<evidence type="ECO:0000259" key="5">
    <source>
        <dbReference type="Pfam" id="PF00496"/>
    </source>
</evidence>
<dbReference type="PANTHER" id="PTHR30290:SF9">
    <property type="entry name" value="OLIGOPEPTIDE-BINDING PROTEIN APPA"/>
    <property type="match status" value="1"/>
</dbReference>